<dbReference type="InterPro" id="IPR036388">
    <property type="entry name" value="WH-like_DNA-bd_sf"/>
</dbReference>
<proteinExistence type="predicted"/>
<keyword evidence="3" id="KW-1185">Reference proteome</keyword>
<dbReference type="InterPro" id="IPR000835">
    <property type="entry name" value="HTH_MarR-typ"/>
</dbReference>
<evidence type="ECO:0000259" key="1">
    <source>
        <dbReference type="PROSITE" id="PS50995"/>
    </source>
</evidence>
<accession>A0A4R2GY74</accession>
<dbReference type="PANTHER" id="PTHR33164">
    <property type="entry name" value="TRANSCRIPTIONAL REGULATOR, MARR FAMILY"/>
    <property type="match status" value="1"/>
</dbReference>
<dbReference type="InterPro" id="IPR036390">
    <property type="entry name" value="WH_DNA-bd_sf"/>
</dbReference>
<dbReference type="Gene3D" id="1.10.10.10">
    <property type="entry name" value="Winged helix-like DNA-binding domain superfamily/Winged helix DNA-binding domain"/>
    <property type="match status" value="1"/>
</dbReference>
<dbReference type="InterPro" id="IPR039422">
    <property type="entry name" value="MarR/SlyA-like"/>
</dbReference>
<dbReference type="PRINTS" id="PR00598">
    <property type="entry name" value="HTHMARR"/>
</dbReference>
<dbReference type="SUPFAM" id="SSF46785">
    <property type="entry name" value="Winged helix' DNA-binding domain"/>
    <property type="match status" value="1"/>
</dbReference>
<name>A0A4R2GY74_9HYPH</name>
<dbReference type="SMART" id="SM00347">
    <property type="entry name" value="HTH_MARR"/>
    <property type="match status" value="1"/>
</dbReference>
<organism evidence="2 3">
    <name type="scientific">Camelimonas lactis</name>
    <dbReference type="NCBI Taxonomy" id="659006"/>
    <lineage>
        <taxon>Bacteria</taxon>
        <taxon>Pseudomonadati</taxon>
        <taxon>Pseudomonadota</taxon>
        <taxon>Alphaproteobacteria</taxon>
        <taxon>Hyphomicrobiales</taxon>
        <taxon>Chelatococcaceae</taxon>
        <taxon>Camelimonas</taxon>
    </lineage>
</organism>
<keyword evidence="2" id="KW-0238">DNA-binding</keyword>
<dbReference type="Proteomes" id="UP000294881">
    <property type="component" value="Unassembled WGS sequence"/>
</dbReference>
<feature type="domain" description="HTH marR-type" evidence="1">
    <location>
        <begin position="20"/>
        <end position="152"/>
    </location>
</feature>
<dbReference type="GO" id="GO:0006950">
    <property type="term" value="P:response to stress"/>
    <property type="evidence" value="ECO:0007669"/>
    <property type="project" value="TreeGrafter"/>
</dbReference>
<dbReference type="AlphaFoldDB" id="A0A4R2GY74"/>
<comment type="caution">
    <text evidence="2">The sequence shown here is derived from an EMBL/GenBank/DDBJ whole genome shotgun (WGS) entry which is preliminary data.</text>
</comment>
<dbReference type="EMBL" id="SLWL01000001">
    <property type="protein sequence ID" value="TCO16229.1"/>
    <property type="molecule type" value="Genomic_DNA"/>
</dbReference>
<sequence length="160" mass="17509">MNASIEPLPGAAGPDETADVMKVWLRFVRLNRRLYAAITAELRDIALSVPQFDVLSTLSECEGLSQQELADRLYVTKGNVSGLVDRLVRGGFAERRPLPGDRRSHALYLTDSGRDVVARGLAIQRAYVNRTLGRLPAADIAALDRIQRAWRAALDGDAAP</sequence>
<dbReference type="PANTHER" id="PTHR33164:SF104">
    <property type="entry name" value="TRANSCRIPTIONAL REGULATORY PROTEIN"/>
    <property type="match status" value="1"/>
</dbReference>
<dbReference type="GO" id="GO:0003700">
    <property type="term" value="F:DNA-binding transcription factor activity"/>
    <property type="evidence" value="ECO:0007669"/>
    <property type="project" value="InterPro"/>
</dbReference>
<reference evidence="2 3" key="1">
    <citation type="submission" date="2019-03" db="EMBL/GenBank/DDBJ databases">
        <title>Genomic Encyclopedia of Type Strains, Phase IV (KMG-IV): sequencing the most valuable type-strain genomes for metagenomic binning, comparative biology and taxonomic classification.</title>
        <authorList>
            <person name="Goeker M."/>
        </authorList>
    </citation>
    <scope>NUCLEOTIDE SEQUENCE [LARGE SCALE GENOMIC DNA]</scope>
    <source>
        <strain evidence="2 3">DSM 22958</strain>
    </source>
</reference>
<dbReference type="PROSITE" id="PS50995">
    <property type="entry name" value="HTH_MARR_2"/>
    <property type="match status" value="1"/>
</dbReference>
<dbReference type="GO" id="GO:0003677">
    <property type="term" value="F:DNA binding"/>
    <property type="evidence" value="ECO:0007669"/>
    <property type="project" value="UniProtKB-KW"/>
</dbReference>
<evidence type="ECO:0000313" key="2">
    <source>
        <dbReference type="EMBL" id="TCO16229.1"/>
    </source>
</evidence>
<dbReference type="Pfam" id="PF01047">
    <property type="entry name" value="MarR"/>
    <property type="match status" value="1"/>
</dbReference>
<gene>
    <name evidence="2" type="ORF">EV666_101482</name>
</gene>
<evidence type="ECO:0000313" key="3">
    <source>
        <dbReference type="Proteomes" id="UP000294881"/>
    </source>
</evidence>
<protein>
    <submittedName>
        <fullName evidence="2">DNA-binding MarR family transcriptional regulator</fullName>
    </submittedName>
</protein>